<dbReference type="InterPro" id="IPR032856">
    <property type="entry name" value="GDE_N_bis"/>
</dbReference>
<dbReference type="RefSeq" id="WP_257922186.1">
    <property type="nucleotide sequence ID" value="NZ_JAMXQV010000012.1"/>
</dbReference>
<dbReference type="GO" id="GO:0005975">
    <property type="term" value="P:carbohydrate metabolic process"/>
    <property type="evidence" value="ECO:0007669"/>
    <property type="project" value="InterPro"/>
</dbReference>
<gene>
    <name evidence="3" type="ORF">M8542_22455</name>
</gene>
<name>A0A9X2ND56_9PSEU</name>
<evidence type="ECO:0000313" key="3">
    <source>
        <dbReference type="EMBL" id="MCR6485592.1"/>
    </source>
</evidence>
<dbReference type="Pfam" id="PF14742">
    <property type="entry name" value="GDE_N_bis"/>
    <property type="match status" value="1"/>
</dbReference>
<evidence type="ECO:0000313" key="4">
    <source>
        <dbReference type="Proteomes" id="UP001144096"/>
    </source>
</evidence>
<evidence type="ECO:0000259" key="1">
    <source>
        <dbReference type="Pfam" id="PF14742"/>
    </source>
</evidence>
<feature type="domain" description="Putative glycogen debranching enzyme N-terminal" evidence="1">
    <location>
        <begin position="18"/>
        <end position="191"/>
    </location>
</feature>
<proteinExistence type="predicted"/>
<organism evidence="3 4">
    <name type="scientific">Amycolatopsis iheyensis</name>
    <dbReference type="NCBI Taxonomy" id="2945988"/>
    <lineage>
        <taxon>Bacteria</taxon>
        <taxon>Bacillati</taxon>
        <taxon>Actinomycetota</taxon>
        <taxon>Actinomycetes</taxon>
        <taxon>Pseudonocardiales</taxon>
        <taxon>Pseudonocardiaceae</taxon>
        <taxon>Amycolatopsis</taxon>
    </lineage>
</organism>
<keyword evidence="4" id="KW-1185">Reference proteome</keyword>
<dbReference type="InterPro" id="IPR054491">
    <property type="entry name" value="MGH1-like_GH"/>
</dbReference>
<dbReference type="InterPro" id="IPR008928">
    <property type="entry name" value="6-hairpin_glycosidase_sf"/>
</dbReference>
<dbReference type="AlphaFoldDB" id="A0A9X2ND56"/>
<dbReference type="Proteomes" id="UP001144096">
    <property type="component" value="Unassembled WGS sequence"/>
</dbReference>
<sequence>MADLQPLLHDLAIALCAPTVVLSGRDGQVRAGGTQGLLHGDLRLLSEAVVTVNGHEPEAIGSDEPAADRARFTGLLRRLGGPGPDPTAWLRRDRVVTATGMSEELSLVSTDGVPRHCVVEVVLAADFAPIDEIKAGGRRSPLVPDGPRWTADSAVAEVTAEGAEVVFDGSRVRLRWAVTGSATVRWSLRVSDERALFVPGGVRLPRPEVHADDRRLTALLDRALGDLDGLLLAEREHPGDAFAGAGAPWFLTLFGRDSLWAARLALPLSTGLAGGTLRTLARAQGTRHDPMTGEAPGKILHERRRDPFQALSASLPAEYYGTVDATALWVCLLHDAWRWGLAEAEVRDLLPTLRFALDWITGAADSDGDGFAEYRDESGRGLANQGWKDSGDAVRFFDGTQAKPPIALAEVQAYQHEAVVRAVALLTALGEPCGELAEWASALRSRFRDRFWVSTSDGHYPALALDGDKRPVDALTSNIGHLLGTGLLSDGESSSLGALLLDSSLASGFGLRTMSASTAGYSPLSYHCGSIWPHDTAIVVRGLQRSGQATRAASLATQLLSAAPAFGYRLPELFAGHGPAETSAPLPYPASCRPQAWSAAAAVSLLVAFLGLDVDVPARTVTLAPPRPSPVGALRVRGLPLASGTLDVSIDASGAVTDLRLPPGFSLLPEQSGE</sequence>
<dbReference type="SUPFAM" id="SSF48208">
    <property type="entry name" value="Six-hairpin glycosidases"/>
    <property type="match status" value="1"/>
</dbReference>
<comment type="caution">
    <text evidence="3">The sequence shown here is derived from an EMBL/GenBank/DDBJ whole genome shotgun (WGS) entry which is preliminary data.</text>
</comment>
<reference evidence="3" key="1">
    <citation type="submission" date="2022-06" db="EMBL/GenBank/DDBJ databases">
        <title>Amycolatopsis iheyaensis sp. nov., a new species of the genus Amycolatopsis isolated from soil in Iheya island, Japan.</title>
        <authorList>
            <person name="Ngamcharungchit C."/>
            <person name="Kanto H."/>
            <person name="Take A."/>
            <person name="Intra B."/>
            <person name="Matsumoto A."/>
            <person name="Panbangred W."/>
            <person name="Inahashi Y."/>
        </authorList>
    </citation>
    <scope>NUCLEOTIDE SEQUENCE</scope>
    <source>
        <strain evidence="3">OK19-0408</strain>
    </source>
</reference>
<protein>
    <submittedName>
        <fullName evidence="3">Amylo-alpha-1,6-glucosidase</fullName>
    </submittedName>
</protein>
<accession>A0A9X2ND56</accession>
<dbReference type="Pfam" id="PF22422">
    <property type="entry name" value="MGH1-like_GH"/>
    <property type="match status" value="1"/>
</dbReference>
<feature type="domain" description="Mannosylglycerate hydrolase MGH1-like glycoside hydrolase" evidence="2">
    <location>
        <begin position="316"/>
        <end position="562"/>
    </location>
</feature>
<dbReference type="InterPro" id="IPR012341">
    <property type="entry name" value="6hp_glycosidase-like_sf"/>
</dbReference>
<dbReference type="Gene3D" id="1.50.10.10">
    <property type="match status" value="1"/>
</dbReference>
<dbReference type="EMBL" id="JAMXQV010000012">
    <property type="protein sequence ID" value="MCR6485592.1"/>
    <property type="molecule type" value="Genomic_DNA"/>
</dbReference>
<evidence type="ECO:0000259" key="2">
    <source>
        <dbReference type="Pfam" id="PF22422"/>
    </source>
</evidence>